<gene>
    <name evidence="3" type="ORF">WJU16_20755</name>
</gene>
<feature type="domain" description="Protein FecR C-terminal" evidence="2">
    <location>
        <begin position="42"/>
        <end position="106"/>
    </location>
</feature>
<dbReference type="Gene3D" id="3.55.50.30">
    <property type="match status" value="1"/>
</dbReference>
<reference evidence="4" key="1">
    <citation type="submission" date="2024-03" db="EMBL/GenBank/DDBJ databases">
        <title>Chitinophaga horti sp. nov., isolated from garden soil.</title>
        <authorList>
            <person name="Lee D.S."/>
            <person name="Han D.M."/>
            <person name="Baek J.H."/>
            <person name="Choi D.G."/>
            <person name="Jeon J.H."/>
            <person name="Jeon C.O."/>
        </authorList>
    </citation>
    <scope>NUCLEOTIDE SEQUENCE [LARGE SCALE GENOMIC DNA]</scope>
    <source>
        <strain evidence="4">GPA1</strain>
    </source>
</reference>
<feature type="region of interest" description="Disordered" evidence="1">
    <location>
        <begin position="264"/>
        <end position="287"/>
    </location>
</feature>
<proteinExistence type="predicted"/>
<keyword evidence="4" id="KW-1185">Reference proteome</keyword>
<name>A0ABZ2YL06_9BACT</name>
<dbReference type="InterPro" id="IPR008969">
    <property type="entry name" value="CarboxyPept-like_regulatory"/>
</dbReference>
<sequence>MLFIRRLSSARTMLLLIVLTSLGTQLITPPALYARQKETTGFDKEPVEKVFKTLGARYKVRFFYAGSVTAKNTLITMPAAGRSLDEVLQYLTEHYDFVFRQQDKMISVSLKSTRSLEAVYQERVVKGRIGLLEGDAVVYAPGVTVRESGTTSATITDDKGYFSLKLKGNSSQIFISYMGYETSQQEVGANAMVNVTLKPAAQSIREVVISTGYQSLAKKNTTGAYSSLSPQEIERRSSQSLNQLLEGSIPGLSLATRYTGLARDRRAGGSTSRCAAAAPSTKVATSR</sequence>
<dbReference type="Proteomes" id="UP001485459">
    <property type="component" value="Chromosome"/>
</dbReference>
<dbReference type="EMBL" id="CP149822">
    <property type="protein sequence ID" value="WZN40401.1"/>
    <property type="molecule type" value="Genomic_DNA"/>
</dbReference>
<dbReference type="Gene3D" id="2.60.40.1120">
    <property type="entry name" value="Carboxypeptidase-like, regulatory domain"/>
    <property type="match status" value="1"/>
</dbReference>
<dbReference type="RefSeq" id="WP_341835324.1">
    <property type="nucleotide sequence ID" value="NZ_CP149822.1"/>
</dbReference>
<dbReference type="SUPFAM" id="SSF56935">
    <property type="entry name" value="Porins"/>
    <property type="match status" value="1"/>
</dbReference>
<protein>
    <submittedName>
        <fullName evidence="3">Carboxypeptidase-like regulatory domain-containing protein</fullName>
    </submittedName>
</protein>
<evidence type="ECO:0000256" key="1">
    <source>
        <dbReference type="SAM" id="MobiDB-lite"/>
    </source>
</evidence>
<dbReference type="SUPFAM" id="SSF49464">
    <property type="entry name" value="Carboxypeptidase regulatory domain-like"/>
    <property type="match status" value="1"/>
</dbReference>
<accession>A0ABZ2YL06</accession>
<dbReference type="Pfam" id="PF13715">
    <property type="entry name" value="CarbopepD_reg_2"/>
    <property type="match status" value="1"/>
</dbReference>
<organism evidence="3 4">
    <name type="scientific">Chitinophaga pollutisoli</name>
    <dbReference type="NCBI Taxonomy" id="3133966"/>
    <lineage>
        <taxon>Bacteria</taxon>
        <taxon>Pseudomonadati</taxon>
        <taxon>Bacteroidota</taxon>
        <taxon>Chitinophagia</taxon>
        <taxon>Chitinophagales</taxon>
        <taxon>Chitinophagaceae</taxon>
        <taxon>Chitinophaga</taxon>
    </lineage>
</organism>
<evidence type="ECO:0000313" key="3">
    <source>
        <dbReference type="EMBL" id="WZN40401.1"/>
    </source>
</evidence>
<evidence type="ECO:0000259" key="2">
    <source>
        <dbReference type="Pfam" id="PF16344"/>
    </source>
</evidence>
<dbReference type="InterPro" id="IPR032508">
    <property type="entry name" value="FecR_C"/>
</dbReference>
<dbReference type="Pfam" id="PF16344">
    <property type="entry name" value="FecR_C"/>
    <property type="match status" value="1"/>
</dbReference>
<evidence type="ECO:0000313" key="4">
    <source>
        <dbReference type="Proteomes" id="UP001485459"/>
    </source>
</evidence>